<dbReference type="AlphaFoldDB" id="A0A2A4IUE2"/>
<comment type="caution">
    <text evidence="2">The sequence shown here is derived from an EMBL/GenBank/DDBJ whole genome shotgun (WGS) entry which is preliminary data.</text>
</comment>
<accession>A0A2A4IUE2</accession>
<proteinExistence type="predicted"/>
<evidence type="ECO:0000313" key="2">
    <source>
        <dbReference type="EMBL" id="PCG63116.1"/>
    </source>
</evidence>
<feature type="signal peptide" evidence="1">
    <location>
        <begin position="1"/>
        <end position="19"/>
    </location>
</feature>
<keyword evidence="1" id="KW-0732">Signal</keyword>
<protein>
    <submittedName>
        <fullName evidence="2">Uncharacterized protein</fullName>
    </submittedName>
</protein>
<dbReference type="EMBL" id="NWSH01007051">
    <property type="protein sequence ID" value="PCG63116.1"/>
    <property type="molecule type" value="Genomic_DNA"/>
</dbReference>
<organism evidence="2">
    <name type="scientific">Heliothis virescens</name>
    <name type="common">Tobacco budworm moth</name>
    <dbReference type="NCBI Taxonomy" id="7102"/>
    <lineage>
        <taxon>Eukaryota</taxon>
        <taxon>Metazoa</taxon>
        <taxon>Ecdysozoa</taxon>
        <taxon>Arthropoda</taxon>
        <taxon>Hexapoda</taxon>
        <taxon>Insecta</taxon>
        <taxon>Pterygota</taxon>
        <taxon>Neoptera</taxon>
        <taxon>Endopterygota</taxon>
        <taxon>Lepidoptera</taxon>
        <taxon>Glossata</taxon>
        <taxon>Ditrysia</taxon>
        <taxon>Noctuoidea</taxon>
        <taxon>Noctuidae</taxon>
        <taxon>Heliothinae</taxon>
        <taxon>Heliothis</taxon>
    </lineage>
</organism>
<feature type="chain" id="PRO_5012381699" evidence="1">
    <location>
        <begin position="20"/>
        <end position="273"/>
    </location>
</feature>
<name>A0A2A4IUE2_HELVI</name>
<gene>
    <name evidence="2" type="ORF">B5V51_12948</name>
</gene>
<sequence>MFFCKLMVFLLPVLWRASCVVTIEQRRRLTLSDYHRLLKPATTEESPVRCKPYFVDCVTQRKRPDLQIQINKFEADVNASRVLQRDDRKQMADWADEFQIKRLDVTVRYRMQMIRHQEHSLKTNGNSKWLECLYIHRMEIRSSIRSYYDNEHLCLKAATSKDAESKEPADQLDKQITKWRKGYRYLVNLCKDENPTSKEKEQECLIAYMQNDKYNEVIQRLMSLKQGATSDLYAYYNSSLMALEECLKAHLSRYLDRIRTIMETLNKCYNINT</sequence>
<reference evidence="2" key="1">
    <citation type="submission" date="2017-09" db="EMBL/GenBank/DDBJ databases">
        <title>Contemporary evolution of a Lepidopteran species, Heliothis virescens, in response to modern agricultural practices.</title>
        <authorList>
            <person name="Fritz M.L."/>
            <person name="Deyonke A.M."/>
            <person name="Papanicolaou A."/>
            <person name="Micinski S."/>
            <person name="Westbrook J."/>
            <person name="Gould F."/>
        </authorList>
    </citation>
    <scope>NUCLEOTIDE SEQUENCE [LARGE SCALE GENOMIC DNA]</scope>
    <source>
        <strain evidence="2">HvINT-</strain>
        <tissue evidence="2">Whole body</tissue>
    </source>
</reference>
<evidence type="ECO:0000256" key="1">
    <source>
        <dbReference type="SAM" id="SignalP"/>
    </source>
</evidence>